<dbReference type="InterPro" id="IPR002168">
    <property type="entry name" value="Lipase_GDXG_HIS_AS"/>
</dbReference>
<name>A0ABP0D111_9PEZI</name>
<reference evidence="6 7" key="1">
    <citation type="submission" date="2024-01" db="EMBL/GenBank/DDBJ databases">
        <authorList>
            <person name="Allen C."/>
            <person name="Tagirdzhanova G."/>
        </authorList>
    </citation>
    <scope>NUCLEOTIDE SEQUENCE [LARGE SCALE GENOMIC DNA]</scope>
</reference>
<evidence type="ECO:0000256" key="4">
    <source>
        <dbReference type="RuleBase" id="RU361235"/>
    </source>
</evidence>
<evidence type="ECO:0000256" key="1">
    <source>
        <dbReference type="ARBA" id="ARBA00005964"/>
    </source>
</evidence>
<dbReference type="Pfam" id="PF00135">
    <property type="entry name" value="COesterase"/>
    <property type="match status" value="1"/>
</dbReference>
<evidence type="ECO:0000256" key="2">
    <source>
        <dbReference type="ARBA" id="ARBA00010515"/>
    </source>
</evidence>
<dbReference type="PROSITE" id="PS01173">
    <property type="entry name" value="LIPASE_GDXG_HIS"/>
    <property type="match status" value="1"/>
</dbReference>
<comment type="similarity">
    <text evidence="2">Belongs to the 'GDXG' lipolytic enzyme family.</text>
</comment>
<dbReference type="InterPro" id="IPR002018">
    <property type="entry name" value="CarbesteraseB"/>
</dbReference>
<dbReference type="Gene3D" id="3.40.50.1820">
    <property type="entry name" value="alpha/beta hydrolase"/>
    <property type="match status" value="1"/>
</dbReference>
<sequence>MTYQAGAAACSSLHETLIPWEVINEHPEDYANSLRYLQFSGQALSKSRYFINNATLYIPVELESGPILEPITSADGPLNILCAQSDRANSAATSLSTASNLVNVTSTSENTYVGYRNLKSFRFLGIPYANPPSRFEYSSLYNKTGETITAQNYGANCAQANDETSSENCLFLNIQTPYLPKSHQRSNLKPVLFTIHGGAYTAGNGGAGFDAGNLASREDIVGVSINYRLSTLGFLAIPGTNVRGNFGIGDQVTALRWVRQNIAFFGGDPERITVIGESAGAGSVKALLGSPPVIKNQLLAGAIAQSNLGGGQGMGPSAAYSTPYSSYYTMNESYAAAGQKIFDGVGCNHTDIRQQIQCLKTVPAHMLVNLPDAARFVVQDGHFVDSKQLNVVTRDSSTANVNVIFGATANDGASSVQYPKGNFTSEADFIVAALEVDMATAHSIIDSQLFPLFSTGNLSLDAFNVTQRILTDIGFSFDRTNGGYDPNNFGATGLSAGPVTPEYPYGNPNLPYFRLHGSEIGFTYGNVEPIRNADDVKAAQLITAYFASFARTGDPNPSESYLRARGYVDTLAGFQKSRP</sequence>
<dbReference type="PROSITE" id="PS00122">
    <property type="entry name" value="CARBOXYLESTERASE_B_1"/>
    <property type="match status" value="1"/>
</dbReference>
<dbReference type="EC" id="3.1.1.-" evidence="4"/>
<protein>
    <recommendedName>
        <fullName evidence="4">Carboxylic ester hydrolase</fullName>
        <ecNumber evidence="4">3.1.1.-</ecNumber>
    </recommendedName>
</protein>
<comment type="similarity">
    <text evidence="1 4">Belongs to the type-B carboxylesterase/lipase family.</text>
</comment>
<dbReference type="PANTHER" id="PTHR43142">
    <property type="entry name" value="CARBOXYLIC ESTER HYDROLASE"/>
    <property type="match status" value="1"/>
</dbReference>
<organism evidence="6 7">
    <name type="scientific">Sporothrix eucalyptigena</name>
    <dbReference type="NCBI Taxonomy" id="1812306"/>
    <lineage>
        <taxon>Eukaryota</taxon>
        <taxon>Fungi</taxon>
        <taxon>Dikarya</taxon>
        <taxon>Ascomycota</taxon>
        <taxon>Pezizomycotina</taxon>
        <taxon>Sordariomycetes</taxon>
        <taxon>Sordariomycetidae</taxon>
        <taxon>Ophiostomatales</taxon>
        <taxon>Ophiostomataceae</taxon>
        <taxon>Sporothrix</taxon>
    </lineage>
</organism>
<dbReference type="EMBL" id="CAWUHD010000206">
    <property type="protein sequence ID" value="CAK7238102.1"/>
    <property type="molecule type" value="Genomic_DNA"/>
</dbReference>
<dbReference type="PANTHER" id="PTHR43142:SF3">
    <property type="entry name" value="PUTATIVE (AFU_ORTHOLOGUE AFUA_3G09070)-RELATED"/>
    <property type="match status" value="1"/>
</dbReference>
<keyword evidence="3 4" id="KW-0378">Hydrolase</keyword>
<comment type="caution">
    <text evidence="6">The sequence shown here is derived from an EMBL/GenBank/DDBJ whole genome shotgun (WGS) entry which is preliminary data.</text>
</comment>
<evidence type="ECO:0000256" key="3">
    <source>
        <dbReference type="ARBA" id="ARBA00022801"/>
    </source>
</evidence>
<evidence type="ECO:0000313" key="7">
    <source>
        <dbReference type="Proteomes" id="UP001642482"/>
    </source>
</evidence>
<evidence type="ECO:0000313" key="6">
    <source>
        <dbReference type="EMBL" id="CAK7238102.1"/>
    </source>
</evidence>
<accession>A0ABP0D111</accession>
<dbReference type="Proteomes" id="UP001642482">
    <property type="component" value="Unassembled WGS sequence"/>
</dbReference>
<dbReference type="InterPro" id="IPR019826">
    <property type="entry name" value="Carboxylesterase_B_AS"/>
</dbReference>
<evidence type="ECO:0000259" key="5">
    <source>
        <dbReference type="Pfam" id="PF00135"/>
    </source>
</evidence>
<keyword evidence="7" id="KW-1185">Reference proteome</keyword>
<dbReference type="InterPro" id="IPR029058">
    <property type="entry name" value="AB_hydrolase_fold"/>
</dbReference>
<feature type="domain" description="Carboxylesterase type B" evidence="5">
    <location>
        <begin position="122"/>
        <end position="422"/>
    </location>
</feature>
<feature type="non-terminal residue" evidence="6">
    <location>
        <position position="579"/>
    </location>
</feature>
<dbReference type="SUPFAM" id="SSF53474">
    <property type="entry name" value="alpha/beta-Hydrolases"/>
    <property type="match status" value="1"/>
</dbReference>
<gene>
    <name evidence="6" type="ORF">SEUCBS140593_010328</name>
</gene>
<proteinExistence type="inferred from homology"/>